<evidence type="ECO:0000256" key="14">
    <source>
        <dbReference type="RuleBase" id="RU000504"/>
    </source>
</evidence>
<comment type="similarity">
    <text evidence="3 14">Belongs to the pyruvate kinase family.</text>
</comment>
<dbReference type="PROSITE" id="PS00110">
    <property type="entry name" value="PYRUVATE_KINASE"/>
    <property type="match status" value="1"/>
</dbReference>
<evidence type="ECO:0000256" key="12">
    <source>
        <dbReference type="ARBA" id="ARBA00023317"/>
    </source>
</evidence>
<dbReference type="NCBIfam" id="NF004978">
    <property type="entry name" value="PRK06354.1"/>
    <property type="match status" value="1"/>
</dbReference>
<sequence>MKRSRRTKIVATLGPASDTPEMIAKLFRAGVDVFRLNMSHLPREKLPEKVEAIRAVEREFKRPIGILVDLQGPKLRLGAFAEGFAMIENGASFVLDGDPTPGDVHRCYLPHPEILSALEPGHSVIIDDGKLRLTVTEVSEARAVTRVEVGGRISNRKGVSLPHTVIPLPAMTDKDRGDLEAGLNVGADWIAVSFVQRPEDVAEVKKVCAGRALVMAKIEKPQALTRLDEIMEISDGVMVARGDLGVEMPLEQVPGVQKRITRSARRQGKPVVVATQMLESMITAPVPTRAEVSDVATAVYEGADAVMLSAESASGAFPLEAIAMMSRIAEEVERDALYWSIIRAQNSTPDHTAADAIAAAAHQMVDALDLEAIMAWTHSGSTALRLSRERPNATVIALTPKRETARRLAIAWGTHPIVTNDASDVDDMAFRAAKFAVRERFAEVGDRIIVVAGVPFGTPGATNLVRIAFITREHAAKA</sequence>
<comment type="cofactor">
    <cofactor evidence="1">
        <name>K(+)</name>
        <dbReference type="ChEBI" id="CHEBI:29103"/>
    </cofactor>
</comment>
<evidence type="ECO:0000259" key="16">
    <source>
        <dbReference type="Pfam" id="PF02887"/>
    </source>
</evidence>
<gene>
    <name evidence="17" type="primary">ttuE</name>
    <name evidence="17" type="ORF">AFCDBAGC_3165</name>
</gene>
<dbReference type="InterPro" id="IPR036918">
    <property type="entry name" value="Pyrv_Knase_C_sf"/>
</dbReference>
<dbReference type="SUPFAM" id="SSF50800">
    <property type="entry name" value="PK beta-barrel domain-like"/>
    <property type="match status" value="1"/>
</dbReference>
<evidence type="ECO:0000256" key="4">
    <source>
        <dbReference type="ARBA" id="ARBA00012142"/>
    </source>
</evidence>
<dbReference type="Gene3D" id="3.40.1380.20">
    <property type="entry name" value="Pyruvate kinase, C-terminal domain"/>
    <property type="match status" value="1"/>
</dbReference>
<dbReference type="EMBL" id="BPQG01000048">
    <property type="protein sequence ID" value="GJD45294.1"/>
    <property type="molecule type" value="Genomic_DNA"/>
</dbReference>
<name>A0ABQ4QJS2_9HYPH</name>
<keyword evidence="5 14" id="KW-0808">Transferase</keyword>
<reference evidence="17 18" key="1">
    <citation type="journal article" date="2021" name="Front. Microbiol.">
        <title>Comprehensive Comparative Genomics and Phenotyping of Methylobacterium Species.</title>
        <authorList>
            <person name="Alessa O."/>
            <person name="Ogura Y."/>
            <person name="Fujitani Y."/>
            <person name="Takami H."/>
            <person name="Hayashi T."/>
            <person name="Sahin N."/>
            <person name="Tani A."/>
        </authorList>
    </citation>
    <scope>NUCLEOTIDE SEQUENCE [LARGE SCALE GENOMIC DNA]</scope>
    <source>
        <strain evidence="17 18">DSM 23679</strain>
    </source>
</reference>
<dbReference type="InterPro" id="IPR015813">
    <property type="entry name" value="Pyrv/PenolPyrv_kinase-like_dom"/>
</dbReference>
<keyword evidence="11 14" id="KW-0324">Glycolysis</keyword>
<dbReference type="Proteomes" id="UP001055117">
    <property type="component" value="Unassembled WGS sequence"/>
</dbReference>
<evidence type="ECO:0000256" key="5">
    <source>
        <dbReference type="ARBA" id="ARBA00022679"/>
    </source>
</evidence>
<dbReference type="SUPFAM" id="SSF51621">
    <property type="entry name" value="Phosphoenolpyruvate/pyruvate domain"/>
    <property type="match status" value="1"/>
</dbReference>
<dbReference type="RefSeq" id="WP_147764211.1">
    <property type="nucleotide sequence ID" value="NZ_BPQG01000048.1"/>
</dbReference>
<evidence type="ECO:0000256" key="6">
    <source>
        <dbReference type="ARBA" id="ARBA00022723"/>
    </source>
</evidence>
<dbReference type="SUPFAM" id="SSF52935">
    <property type="entry name" value="PK C-terminal domain-like"/>
    <property type="match status" value="1"/>
</dbReference>
<evidence type="ECO:0000256" key="11">
    <source>
        <dbReference type="ARBA" id="ARBA00023152"/>
    </source>
</evidence>
<evidence type="ECO:0000313" key="18">
    <source>
        <dbReference type="Proteomes" id="UP001055117"/>
    </source>
</evidence>
<dbReference type="InterPro" id="IPR001697">
    <property type="entry name" value="Pyr_Knase"/>
</dbReference>
<evidence type="ECO:0000256" key="1">
    <source>
        <dbReference type="ARBA" id="ARBA00001958"/>
    </source>
</evidence>
<comment type="caution">
    <text evidence="17">The sequence shown here is derived from an EMBL/GenBank/DDBJ whole genome shotgun (WGS) entry which is preliminary data.</text>
</comment>
<dbReference type="Pfam" id="PF00224">
    <property type="entry name" value="PK"/>
    <property type="match status" value="1"/>
</dbReference>
<dbReference type="Gene3D" id="3.20.20.60">
    <property type="entry name" value="Phosphoenolpyruvate-binding domains"/>
    <property type="match status" value="1"/>
</dbReference>
<keyword evidence="10 14" id="KW-0460">Magnesium</keyword>
<dbReference type="GO" id="GO:0016301">
    <property type="term" value="F:kinase activity"/>
    <property type="evidence" value="ECO:0007669"/>
    <property type="project" value="UniProtKB-KW"/>
</dbReference>
<keyword evidence="9" id="KW-0067">ATP-binding</keyword>
<evidence type="ECO:0000313" key="17">
    <source>
        <dbReference type="EMBL" id="GJD45294.1"/>
    </source>
</evidence>
<dbReference type="PANTHER" id="PTHR11817">
    <property type="entry name" value="PYRUVATE KINASE"/>
    <property type="match status" value="1"/>
</dbReference>
<evidence type="ECO:0000256" key="2">
    <source>
        <dbReference type="ARBA" id="ARBA00004997"/>
    </source>
</evidence>
<proteinExistence type="inferred from homology"/>
<dbReference type="InterPro" id="IPR015806">
    <property type="entry name" value="Pyrv_Knase_insert_dom_sf"/>
</dbReference>
<evidence type="ECO:0000256" key="9">
    <source>
        <dbReference type="ARBA" id="ARBA00022840"/>
    </source>
</evidence>
<evidence type="ECO:0000256" key="3">
    <source>
        <dbReference type="ARBA" id="ARBA00008663"/>
    </source>
</evidence>
<dbReference type="NCBIfam" id="NF004491">
    <property type="entry name" value="PRK05826.1"/>
    <property type="match status" value="1"/>
</dbReference>
<dbReference type="NCBIfam" id="TIGR01064">
    <property type="entry name" value="pyruv_kin"/>
    <property type="match status" value="1"/>
</dbReference>
<accession>A0ABQ4QJS2</accession>
<keyword evidence="6" id="KW-0479">Metal-binding</keyword>
<keyword evidence="12 17" id="KW-0670">Pyruvate</keyword>
<keyword evidence="8 14" id="KW-0418">Kinase</keyword>
<keyword evidence="7" id="KW-0547">Nucleotide-binding</keyword>
<comment type="catalytic activity">
    <reaction evidence="14">
        <text>pyruvate + ATP = phosphoenolpyruvate + ADP + H(+)</text>
        <dbReference type="Rhea" id="RHEA:18157"/>
        <dbReference type="ChEBI" id="CHEBI:15361"/>
        <dbReference type="ChEBI" id="CHEBI:15378"/>
        <dbReference type="ChEBI" id="CHEBI:30616"/>
        <dbReference type="ChEBI" id="CHEBI:58702"/>
        <dbReference type="ChEBI" id="CHEBI:456216"/>
        <dbReference type="EC" id="2.7.1.40"/>
    </reaction>
</comment>
<organism evidence="17 18">
    <name type="scientific">Methylobacterium cerastii</name>
    <dbReference type="NCBI Taxonomy" id="932741"/>
    <lineage>
        <taxon>Bacteria</taxon>
        <taxon>Pseudomonadati</taxon>
        <taxon>Pseudomonadota</taxon>
        <taxon>Alphaproteobacteria</taxon>
        <taxon>Hyphomicrobiales</taxon>
        <taxon>Methylobacteriaceae</taxon>
        <taxon>Methylobacterium</taxon>
    </lineage>
</organism>
<dbReference type="InterPro" id="IPR018209">
    <property type="entry name" value="Pyrv_Knase_AS"/>
</dbReference>
<feature type="domain" description="Pyruvate kinase barrel" evidence="15">
    <location>
        <begin position="5"/>
        <end position="322"/>
    </location>
</feature>
<dbReference type="Pfam" id="PF02887">
    <property type="entry name" value="PK_C"/>
    <property type="match status" value="1"/>
</dbReference>
<evidence type="ECO:0000259" key="15">
    <source>
        <dbReference type="Pfam" id="PF00224"/>
    </source>
</evidence>
<evidence type="ECO:0000256" key="7">
    <source>
        <dbReference type="ARBA" id="ARBA00022741"/>
    </source>
</evidence>
<dbReference type="EC" id="2.7.1.40" evidence="4 13"/>
<dbReference type="InterPro" id="IPR040442">
    <property type="entry name" value="Pyrv_kinase-like_dom_sf"/>
</dbReference>
<evidence type="ECO:0000256" key="8">
    <source>
        <dbReference type="ARBA" id="ARBA00022777"/>
    </source>
</evidence>
<dbReference type="InterPro" id="IPR011037">
    <property type="entry name" value="Pyrv_Knase-like_insert_dom_sf"/>
</dbReference>
<protein>
    <recommendedName>
        <fullName evidence="4 13">Pyruvate kinase</fullName>
        <ecNumber evidence="4 13">2.7.1.40</ecNumber>
    </recommendedName>
</protein>
<evidence type="ECO:0000256" key="10">
    <source>
        <dbReference type="ARBA" id="ARBA00022842"/>
    </source>
</evidence>
<dbReference type="PRINTS" id="PR01050">
    <property type="entry name" value="PYRUVTKNASE"/>
</dbReference>
<dbReference type="NCBIfam" id="NF004886">
    <property type="entry name" value="PRK06247.1"/>
    <property type="match status" value="1"/>
</dbReference>
<dbReference type="InterPro" id="IPR015795">
    <property type="entry name" value="Pyrv_Knase_C"/>
</dbReference>
<dbReference type="Gene3D" id="2.40.33.10">
    <property type="entry name" value="PK beta-barrel domain-like"/>
    <property type="match status" value="1"/>
</dbReference>
<dbReference type="InterPro" id="IPR015793">
    <property type="entry name" value="Pyrv_Knase_brl"/>
</dbReference>
<keyword evidence="18" id="KW-1185">Reference proteome</keyword>
<comment type="pathway">
    <text evidence="2 14">Carbohydrate degradation; glycolysis; pyruvate from D-glyceraldehyde 3-phosphate: step 5/5.</text>
</comment>
<evidence type="ECO:0000256" key="13">
    <source>
        <dbReference type="NCBIfam" id="TIGR01064"/>
    </source>
</evidence>
<feature type="domain" description="Pyruvate kinase C-terminal" evidence="16">
    <location>
        <begin position="355"/>
        <end position="467"/>
    </location>
</feature>